<dbReference type="EMBL" id="MK301608">
    <property type="protein sequence ID" value="AZU99631.1"/>
    <property type="molecule type" value="Genomic_DNA"/>
</dbReference>
<name>A0A3T0IIK3_9CAUD</name>
<evidence type="ECO:0000313" key="2">
    <source>
        <dbReference type="Proteomes" id="UP000290131"/>
    </source>
</evidence>
<protein>
    <submittedName>
        <fullName evidence="1">DNA primase</fullName>
    </submittedName>
</protein>
<organism evidence="1">
    <name type="scientific">Vibrio virus vB_VspP_SBP1</name>
    <dbReference type="NCBI Taxonomy" id="2500581"/>
    <lineage>
        <taxon>Viruses</taxon>
        <taxon>Duplodnaviria</taxon>
        <taxon>Heunggongvirae</taxon>
        <taxon>Uroviricota</taxon>
        <taxon>Caudoviricetes</taxon>
        <taxon>Schitoviridae</taxon>
        <taxon>Electravirus</taxon>
        <taxon>Electravirus Sbp1</taxon>
    </lineage>
</organism>
<accession>A0A3T0IIK3</accession>
<dbReference type="Proteomes" id="UP000290131">
    <property type="component" value="Segment"/>
</dbReference>
<gene>
    <name evidence="1" type="ORF">SBP1_gp039</name>
</gene>
<evidence type="ECO:0000313" key="1">
    <source>
        <dbReference type="EMBL" id="AZU99631.1"/>
    </source>
</evidence>
<keyword evidence="2" id="KW-1185">Reference proteome</keyword>
<proteinExistence type="predicted"/>
<reference evidence="1" key="1">
    <citation type="submission" date="2018-12" db="EMBL/GenBank/DDBJ databases">
        <title>Characterization of a N4-like bacteriophage infecting a coral-derived Vibrio strain.</title>
        <authorList>
            <person name="Huang S."/>
        </authorList>
    </citation>
    <scope>NUCLEOTIDE SEQUENCE [LARGE SCALE GENOMIC DNA]</scope>
</reference>
<sequence length="720" mass="82320">MTKRLPTLETMTFNPTIEAVVDTLCERTQNDNRQFFRLLVTYNMCKVASMMRASVLTHDRGSIPVNMYAINLASSGFGKGYSTNIMEDEVLHLFRETFLEKTFEILAENNLDMIANRRAARKGTATDDERLRVDKEFDALGPLLFAFDSGTSPAVKQMRQKLLMANVGSMNFECDEIGSNLINQIDVMNVFLELYDVGKVKQRLVKFSAENQRNEEIHGRTPCNMMLFGTPAKLLNGGKTEEELMSFLETGYGRRCLFGYSRHYAFDEELTPEDVYDMMTNTASSQTIINLATQLKQLADPMNFGREIPMEKEVALQVIEYKLMCERYAAKMPEHEEIRRAEMTHRYFKALKVAGALAFIEQSDDITEDHLYNAIALVEESGKGLNALLARERPYVKLAQYIAGVNGELTHADLVEELPFYKGTNTQKQEMLTLAIAWAYKNNIVIKKSFTEGIEFLSGESLKETNLDEMIMAASDDIAYGYENQRIKWDEIGMVGENAGYHWINHWSKDGHRHDDKMIPGFNMLVLDIDNDVSLETAMFLMKDYTYYIYTTKRHTDDEHRFRMILPTNFELRLDAEDYKEFMHNVYEFLPFKSDEATGQRARKWLTHEGDTYSNEGQLFDVIPFIPKTTKNEARQAANVDLSNLSNLERWFCNNTGKGNRSNQLVKYALMLVDAGGDVDYVTDAVISLNDKLPNKLPEAEIHSTIMVTASKAIIARAKV</sequence>